<name>A0A4Z0R4J4_9FIRM</name>
<evidence type="ECO:0000313" key="3">
    <source>
        <dbReference type="Proteomes" id="UP000298460"/>
    </source>
</evidence>
<comment type="caution">
    <text evidence="2">The sequence shown here is derived from an EMBL/GenBank/DDBJ whole genome shotgun (WGS) entry which is preliminary data.</text>
</comment>
<proteinExistence type="predicted"/>
<organism evidence="2 3">
    <name type="scientific">Desulfosporosinus fructosivorans</name>
    <dbReference type="NCBI Taxonomy" id="2018669"/>
    <lineage>
        <taxon>Bacteria</taxon>
        <taxon>Bacillati</taxon>
        <taxon>Bacillota</taxon>
        <taxon>Clostridia</taxon>
        <taxon>Eubacteriales</taxon>
        <taxon>Desulfitobacteriaceae</taxon>
        <taxon>Desulfosporosinus</taxon>
    </lineage>
</organism>
<sequence>MIDFYALGLYLRNWLLIIACFFRTRLMSNFAKDMEILALRSQLSITQQQIMNGKISKPQFTPAFRQLWRFLSTTPA</sequence>
<evidence type="ECO:0000313" key="2">
    <source>
        <dbReference type="EMBL" id="TGE37389.1"/>
    </source>
</evidence>
<dbReference type="OrthoDB" id="2079560at2"/>
<dbReference type="AlphaFoldDB" id="A0A4Z0R4J4"/>
<reference evidence="2 3" key="1">
    <citation type="submission" date="2019-03" db="EMBL/GenBank/DDBJ databases">
        <title>Draft Genome Sequence of Desulfosporosinus fructosivorans Strain 63.6F, Isolated from Marine Sediment in the Baltic Sea.</title>
        <authorList>
            <person name="Hausmann B."/>
            <person name="Vandieken V."/>
            <person name="Pjevac P."/>
            <person name="Schreck K."/>
            <person name="Herbold C.W."/>
            <person name="Loy A."/>
        </authorList>
    </citation>
    <scope>NUCLEOTIDE SEQUENCE [LARGE SCALE GENOMIC DNA]</scope>
    <source>
        <strain evidence="2 3">63.6F</strain>
    </source>
</reference>
<dbReference type="EMBL" id="SPQQ01000005">
    <property type="protein sequence ID" value="TGE37389.1"/>
    <property type="molecule type" value="Genomic_DNA"/>
</dbReference>
<keyword evidence="1" id="KW-0812">Transmembrane</keyword>
<keyword evidence="3" id="KW-1185">Reference proteome</keyword>
<gene>
    <name evidence="2" type="ORF">E4K67_16295</name>
</gene>
<keyword evidence="1" id="KW-0472">Membrane</keyword>
<feature type="transmembrane region" description="Helical" evidence="1">
    <location>
        <begin position="6"/>
        <end position="24"/>
    </location>
</feature>
<protein>
    <submittedName>
        <fullName evidence="2">Uncharacterized protein</fullName>
    </submittedName>
</protein>
<dbReference type="RefSeq" id="WP_135548509.1">
    <property type="nucleotide sequence ID" value="NZ_SPQQ01000005.1"/>
</dbReference>
<accession>A0A4Z0R4J4</accession>
<dbReference type="Proteomes" id="UP000298460">
    <property type="component" value="Unassembled WGS sequence"/>
</dbReference>
<keyword evidence="1" id="KW-1133">Transmembrane helix</keyword>
<evidence type="ECO:0000256" key="1">
    <source>
        <dbReference type="SAM" id="Phobius"/>
    </source>
</evidence>